<evidence type="ECO:0000313" key="1">
    <source>
        <dbReference type="EMBL" id="PTR11605.1"/>
    </source>
</evidence>
<gene>
    <name evidence="1" type="ORF">C8J28_12737</name>
</gene>
<accession>A0A2T5JSN1</accession>
<dbReference type="AlphaFoldDB" id="A0A2T5JSN1"/>
<organism evidence="1 2">
    <name type="scientific">Cereibacter azotoformans</name>
    <dbReference type="NCBI Taxonomy" id="43057"/>
    <lineage>
        <taxon>Bacteria</taxon>
        <taxon>Pseudomonadati</taxon>
        <taxon>Pseudomonadota</taxon>
        <taxon>Alphaproteobacteria</taxon>
        <taxon>Rhodobacterales</taxon>
        <taxon>Paracoccaceae</taxon>
        <taxon>Cereibacter</taxon>
    </lineage>
</organism>
<sequence length="56" mass="6294">MLGALELKGKALILRVNSKERARSWVRVRARAAAIMLPWKITDRCLSSEAAEEDRG</sequence>
<reference evidence="1 2" key="1">
    <citation type="submission" date="2018-04" db="EMBL/GenBank/DDBJ databases">
        <title>Genomic Encyclopedia of Type Strains, Phase III (KMG-III): the genomes of soil and plant-associated and newly described type strains.</title>
        <authorList>
            <person name="Whitman W."/>
        </authorList>
    </citation>
    <scope>NUCLEOTIDE SEQUENCE [LARGE SCALE GENOMIC DNA]</scope>
    <source>
        <strain evidence="1 2">KA25</strain>
    </source>
</reference>
<keyword evidence="2" id="KW-1185">Reference proteome</keyword>
<evidence type="ECO:0000313" key="2">
    <source>
        <dbReference type="Proteomes" id="UP000244060"/>
    </source>
</evidence>
<dbReference type="Proteomes" id="UP000244060">
    <property type="component" value="Unassembled WGS sequence"/>
</dbReference>
<protein>
    <submittedName>
        <fullName evidence="1">Uncharacterized protein</fullName>
    </submittedName>
</protein>
<proteinExistence type="predicted"/>
<comment type="caution">
    <text evidence="1">The sequence shown here is derived from an EMBL/GenBank/DDBJ whole genome shotgun (WGS) entry which is preliminary data.</text>
</comment>
<dbReference type="EMBL" id="QAOT01000027">
    <property type="protein sequence ID" value="PTR11605.1"/>
    <property type="molecule type" value="Genomic_DNA"/>
</dbReference>
<name>A0A2T5JSN1_9RHOB</name>